<reference evidence="2 3" key="1">
    <citation type="submission" date="2014-12" db="EMBL/GenBank/DDBJ databases">
        <title>Draft genome sequences of 10 type strains of Lactococcus.</title>
        <authorList>
            <person name="Sun Z."/>
            <person name="Zhong Z."/>
            <person name="Liu W."/>
            <person name="Zhang W."/>
            <person name="Zhang H."/>
        </authorList>
    </citation>
    <scope>NUCLEOTIDE SEQUENCE [LARGE SCALE GENOMIC DNA]</scope>
    <source>
        <strain evidence="2 3">DSM 21502</strain>
    </source>
</reference>
<dbReference type="Proteomes" id="UP000218711">
    <property type="component" value="Unassembled WGS sequence"/>
</dbReference>
<evidence type="ECO:0000313" key="2">
    <source>
        <dbReference type="EMBL" id="PCS16596.1"/>
    </source>
</evidence>
<organism evidence="2 3">
    <name type="scientific">Lactococcus cremoris subsp. tructae</name>
    <dbReference type="NCBI Taxonomy" id="542833"/>
    <lineage>
        <taxon>Bacteria</taxon>
        <taxon>Bacillati</taxon>
        <taxon>Bacillota</taxon>
        <taxon>Bacilli</taxon>
        <taxon>Lactobacillales</taxon>
        <taxon>Streptococcaceae</taxon>
        <taxon>Lactococcus</taxon>
    </lineage>
</organism>
<feature type="domain" description="Gp28/Gp37-like" evidence="1">
    <location>
        <begin position="16"/>
        <end position="363"/>
    </location>
</feature>
<dbReference type="RefSeq" id="WP_096816536.1">
    <property type="nucleotide sequence ID" value="NZ_JXKC01000013.1"/>
</dbReference>
<name>A0A2A5SQN1_LACLC</name>
<comment type="caution">
    <text evidence="2">The sequence shown here is derived from an EMBL/GenBank/DDBJ whole genome shotgun (WGS) entry which is preliminary data.</text>
</comment>
<dbReference type="EMBL" id="JXKC01000013">
    <property type="protein sequence ID" value="PCS16596.1"/>
    <property type="molecule type" value="Genomic_DNA"/>
</dbReference>
<dbReference type="Pfam" id="PF14594">
    <property type="entry name" value="Sipho_Gp37"/>
    <property type="match status" value="1"/>
</dbReference>
<evidence type="ECO:0000259" key="1">
    <source>
        <dbReference type="Pfam" id="PF14594"/>
    </source>
</evidence>
<sequence>MDIEVFKRVGTSGFNFESAGILDVFESLTVNWRYYTYSQFSLKILLEDVQKIIFNNSEEIQRRKDILFSLFISDNILNINDVYFYIDRVICDDSTKGEVVISGKSLRAKSLKRIVYRIYHQTKRPEQIIYDHLNNEVVNPSQARRKIQYLSITSPGTLSTSTVDYQNSYGVVCDEVDALCSTYDIGIRETATNLQNPHNKLEIVKGKDLSDVVEFNVDFDNLLSESYESSNFDEATMAWVFGEGDGSARLNVKLNDNLAGLEREEIYVDARDIQKQTQDGSGKDITLTDSQYKAALTSRGIAKLAEQEEALTLNGDIDLESDLFVYGKDYELGDRVRFTSKLFNLTKTSVLAGIDETWDSTGHHTSPLWDKESPTVFDIIKRRLSK</sequence>
<proteinExistence type="predicted"/>
<gene>
    <name evidence="2" type="ORF">RU92_GL001020</name>
</gene>
<protein>
    <recommendedName>
        <fullName evidence="1">Gp28/Gp37-like domain-containing protein</fullName>
    </recommendedName>
</protein>
<evidence type="ECO:0000313" key="3">
    <source>
        <dbReference type="Proteomes" id="UP000218711"/>
    </source>
</evidence>
<dbReference type="AlphaFoldDB" id="A0A2A5SQN1"/>
<accession>A0A2A5SQN1</accession>
<dbReference type="InterPro" id="IPR029432">
    <property type="entry name" value="Gp28/Gp37-like_dom"/>
</dbReference>